<dbReference type="AlphaFoldDB" id="A0A2H3DSC8"/>
<dbReference type="InterPro" id="IPR051678">
    <property type="entry name" value="AGP_Transferase"/>
</dbReference>
<dbReference type="InterPro" id="IPR002575">
    <property type="entry name" value="Aminoglycoside_PTrfase"/>
</dbReference>
<evidence type="ECO:0000313" key="3">
    <source>
        <dbReference type="Proteomes" id="UP000217790"/>
    </source>
</evidence>
<dbReference type="EMBL" id="KZ293654">
    <property type="protein sequence ID" value="PBK94362.1"/>
    <property type="molecule type" value="Genomic_DNA"/>
</dbReference>
<sequence>MPTTLNSSDFVYHRKSVSLLSCLRPPRVIRLPFNLYAKDGYGVSVGEAIATQFVSENTAIPVPQILDVVSSGPKHAYFPNLRSNFILSTGIPGTEFGLSGVSADSLSEAQASVFLRALPPPSYAISGVNGASFLSYRIRDGELVGPFASQEEFHAQHFCTPWEPLDDRVRAALTKRHSTQYKICFTDGDITPTNILVDEHLRPIVLVDWECAAWMPEYWEYTRAIYIRQSYVGWYRLFKSIFPDYEDELEVEAEIWKHYVP</sequence>
<name>A0A2H3DSC8_ARMGA</name>
<dbReference type="SUPFAM" id="SSF56112">
    <property type="entry name" value="Protein kinase-like (PK-like)"/>
    <property type="match status" value="1"/>
</dbReference>
<protein>
    <recommendedName>
        <fullName evidence="1">Aminoglycoside phosphotransferase domain-containing protein</fullName>
    </recommendedName>
</protein>
<dbReference type="STRING" id="47427.A0A2H3DSC8"/>
<dbReference type="InterPro" id="IPR011009">
    <property type="entry name" value="Kinase-like_dom_sf"/>
</dbReference>
<dbReference type="Pfam" id="PF01636">
    <property type="entry name" value="APH"/>
    <property type="match status" value="1"/>
</dbReference>
<feature type="domain" description="Aminoglycoside phosphotransferase" evidence="1">
    <location>
        <begin position="50"/>
        <end position="226"/>
    </location>
</feature>
<reference evidence="3" key="1">
    <citation type="journal article" date="2017" name="Nat. Ecol. Evol.">
        <title>Genome expansion and lineage-specific genetic innovations in the forest pathogenic fungi Armillaria.</title>
        <authorList>
            <person name="Sipos G."/>
            <person name="Prasanna A.N."/>
            <person name="Walter M.C."/>
            <person name="O'Connor E."/>
            <person name="Balint B."/>
            <person name="Krizsan K."/>
            <person name="Kiss B."/>
            <person name="Hess J."/>
            <person name="Varga T."/>
            <person name="Slot J."/>
            <person name="Riley R."/>
            <person name="Boka B."/>
            <person name="Rigling D."/>
            <person name="Barry K."/>
            <person name="Lee J."/>
            <person name="Mihaltcheva S."/>
            <person name="LaButti K."/>
            <person name="Lipzen A."/>
            <person name="Waldron R."/>
            <person name="Moloney N.M."/>
            <person name="Sperisen C."/>
            <person name="Kredics L."/>
            <person name="Vagvoelgyi C."/>
            <person name="Patrignani A."/>
            <person name="Fitzpatrick D."/>
            <person name="Nagy I."/>
            <person name="Doyle S."/>
            <person name="Anderson J.B."/>
            <person name="Grigoriev I.V."/>
            <person name="Gueldener U."/>
            <person name="Muensterkoetter M."/>
            <person name="Nagy L.G."/>
        </authorList>
    </citation>
    <scope>NUCLEOTIDE SEQUENCE [LARGE SCALE GENOMIC DNA]</scope>
    <source>
        <strain evidence="3">Ar21-2</strain>
    </source>
</reference>
<organism evidence="2 3">
    <name type="scientific">Armillaria gallica</name>
    <name type="common">Bulbous honey fungus</name>
    <name type="synonym">Armillaria bulbosa</name>
    <dbReference type="NCBI Taxonomy" id="47427"/>
    <lineage>
        <taxon>Eukaryota</taxon>
        <taxon>Fungi</taxon>
        <taxon>Dikarya</taxon>
        <taxon>Basidiomycota</taxon>
        <taxon>Agaricomycotina</taxon>
        <taxon>Agaricomycetes</taxon>
        <taxon>Agaricomycetidae</taxon>
        <taxon>Agaricales</taxon>
        <taxon>Marasmiineae</taxon>
        <taxon>Physalacriaceae</taxon>
        <taxon>Armillaria</taxon>
    </lineage>
</organism>
<dbReference type="OrthoDB" id="5404599at2759"/>
<gene>
    <name evidence="2" type="ORF">ARMGADRAFT_1053437</name>
</gene>
<evidence type="ECO:0000259" key="1">
    <source>
        <dbReference type="Pfam" id="PF01636"/>
    </source>
</evidence>
<dbReference type="PANTHER" id="PTHR21310">
    <property type="entry name" value="AMINOGLYCOSIDE PHOSPHOTRANSFERASE-RELATED-RELATED"/>
    <property type="match status" value="1"/>
</dbReference>
<dbReference type="InParanoid" id="A0A2H3DSC8"/>
<dbReference type="PANTHER" id="PTHR21310:SF55">
    <property type="entry name" value="AMINOGLYCOSIDE PHOSPHOTRANSFERASE DOMAIN-CONTAINING PROTEIN"/>
    <property type="match status" value="1"/>
</dbReference>
<dbReference type="OMA" id="PIGEHLY"/>
<accession>A0A2H3DSC8</accession>
<dbReference type="Proteomes" id="UP000217790">
    <property type="component" value="Unassembled WGS sequence"/>
</dbReference>
<proteinExistence type="predicted"/>
<keyword evidence="3" id="KW-1185">Reference proteome</keyword>
<evidence type="ECO:0000313" key="2">
    <source>
        <dbReference type="EMBL" id="PBK94362.1"/>
    </source>
</evidence>